<feature type="compositionally biased region" description="Gly residues" evidence="7">
    <location>
        <begin position="124"/>
        <end position="139"/>
    </location>
</feature>
<dbReference type="Gene3D" id="4.10.60.10">
    <property type="entry name" value="Zinc finger, CCHC-type"/>
    <property type="match status" value="1"/>
</dbReference>
<evidence type="ECO:0000256" key="5">
    <source>
        <dbReference type="ARBA" id="ARBA00023242"/>
    </source>
</evidence>
<dbReference type="InterPro" id="IPR001841">
    <property type="entry name" value="Znf_RING"/>
</dbReference>
<dbReference type="GO" id="GO:0006511">
    <property type="term" value="P:ubiquitin-dependent protein catabolic process"/>
    <property type="evidence" value="ECO:0007669"/>
    <property type="project" value="TreeGrafter"/>
</dbReference>
<proteinExistence type="predicted"/>
<reference evidence="12" key="1">
    <citation type="journal article" date="2018" name="Nat. Microbiol.">
        <title>Leveraging single-cell genomics to expand the fungal tree of life.</title>
        <authorList>
            <person name="Ahrendt S.R."/>
            <person name="Quandt C.A."/>
            <person name="Ciobanu D."/>
            <person name="Clum A."/>
            <person name="Salamov A."/>
            <person name="Andreopoulos B."/>
            <person name="Cheng J.F."/>
            <person name="Woyke T."/>
            <person name="Pelin A."/>
            <person name="Henrissat B."/>
            <person name="Reynolds N.K."/>
            <person name="Benny G.L."/>
            <person name="Smith M.E."/>
            <person name="James T.Y."/>
            <person name="Grigoriev I.V."/>
        </authorList>
    </citation>
    <scope>NUCLEOTIDE SEQUENCE [LARGE SCALE GENOMIC DNA]</scope>
</reference>
<name>A0A4P9W2J1_9FUNG</name>
<feature type="non-terminal residue" evidence="11">
    <location>
        <position position="1"/>
    </location>
</feature>
<dbReference type="EMBL" id="KZ999698">
    <property type="protein sequence ID" value="RKO84820.1"/>
    <property type="molecule type" value="Genomic_DNA"/>
</dbReference>
<sequence>YADDSYPVPRNTSITVSRNPASKPGKGTAQRYLNSVAPSAGMMGARGRGGGPQPAPLPTTARVTSLNNLPTSKPAAPALTPAALENMTEQERISHMFKQQDAQWQETLDKMATVKPVPRPYFGGSRGGYRGGHQGGGGDRGGHQPAGEGHQSTFSNRPEYPKRAPPPGYICYRCGQKGHFINECPTIGNTDFDNRPKLKRTTGIPKIFLKVVDEKQAAAGGVMVTQNGDLVVAQPNEQAWGKMMAQTRHYLGAGDAYEMAPVPDDLACPICTRLLSDAVSTPCCKTSYCDECIRFSLLENEDIALRFKCPTCKSDLTPDSLAAAKSQREAVEAHLRDFAARRAAPVADPSKPADVDQANGQQGQSAPVPAEQHQQHHQHEGQPTVPPVASPTPAPVRPLVNHYTVAAPPKKGPVIRIVKKTPAPSLPPPPPGVPVATPIFIGTASAPSVKSDVGPPGVESYRGGEKLGRNGAPPLPIPPRPIGTDPQPQVVSEPDSRHPPRVRRITPAPQQPAQPPQMLVSQPHYPPGVMQHHQHAHHPPPPPPLRYPQDAAAPHWPPQVAQRFHPYAPPAYRPYPPPPPPIRMGFDARYPVYQRPLSHPPPQAFWEARRSSVPGFDGFINVGEWAGRGAYTDP</sequence>
<evidence type="ECO:0008006" key="13">
    <source>
        <dbReference type="Google" id="ProtNLM"/>
    </source>
</evidence>
<keyword evidence="2" id="KW-0479">Metal-binding</keyword>
<dbReference type="SUPFAM" id="SSF57756">
    <property type="entry name" value="Retrovirus zinc finger-like domains"/>
    <property type="match status" value="1"/>
</dbReference>
<dbReference type="GO" id="GO:0005634">
    <property type="term" value="C:nucleus"/>
    <property type="evidence" value="ECO:0007669"/>
    <property type="project" value="UniProtKB-SubCell"/>
</dbReference>
<evidence type="ECO:0000256" key="3">
    <source>
        <dbReference type="ARBA" id="ARBA00022771"/>
    </source>
</evidence>
<keyword evidence="12" id="KW-1185">Reference proteome</keyword>
<dbReference type="GO" id="GO:0061630">
    <property type="term" value="F:ubiquitin protein ligase activity"/>
    <property type="evidence" value="ECO:0007669"/>
    <property type="project" value="InterPro"/>
</dbReference>
<dbReference type="AlphaFoldDB" id="A0A4P9W2J1"/>
<accession>A0A4P9W2J1</accession>
<dbReference type="InterPro" id="IPR001878">
    <property type="entry name" value="Znf_CCHC"/>
</dbReference>
<dbReference type="OrthoDB" id="106784at2759"/>
<dbReference type="Gene3D" id="3.30.40.10">
    <property type="entry name" value="Zinc/RING finger domain, C3HC4 (zinc finger)"/>
    <property type="match status" value="1"/>
</dbReference>
<evidence type="ECO:0000313" key="12">
    <source>
        <dbReference type="Proteomes" id="UP000269721"/>
    </source>
</evidence>
<feature type="region of interest" description="Disordered" evidence="7">
    <location>
        <begin position="342"/>
        <end position="397"/>
    </location>
</feature>
<dbReference type="GO" id="GO:0016567">
    <property type="term" value="P:protein ubiquitination"/>
    <property type="evidence" value="ECO:0007669"/>
    <property type="project" value="InterPro"/>
</dbReference>
<feature type="compositionally biased region" description="Polar residues" evidence="7">
    <location>
        <begin position="10"/>
        <end position="20"/>
    </location>
</feature>
<evidence type="ECO:0000259" key="10">
    <source>
        <dbReference type="PROSITE" id="PS51282"/>
    </source>
</evidence>
<evidence type="ECO:0000256" key="1">
    <source>
        <dbReference type="ARBA" id="ARBA00004123"/>
    </source>
</evidence>
<feature type="compositionally biased region" description="Pro residues" evidence="7">
    <location>
        <begin position="384"/>
        <end position="396"/>
    </location>
</feature>
<dbReference type="GO" id="GO:0008270">
    <property type="term" value="F:zinc ion binding"/>
    <property type="evidence" value="ECO:0007669"/>
    <property type="project" value="UniProtKB-KW"/>
</dbReference>
<dbReference type="SMART" id="SM00343">
    <property type="entry name" value="ZnF_C2HC"/>
    <property type="match status" value="1"/>
</dbReference>
<evidence type="ECO:0000313" key="11">
    <source>
        <dbReference type="EMBL" id="RKO84820.1"/>
    </source>
</evidence>
<comment type="subcellular location">
    <subcellularLocation>
        <location evidence="1">Nucleus</location>
    </subcellularLocation>
</comment>
<dbReference type="InterPro" id="IPR033489">
    <property type="entry name" value="RBBP6"/>
</dbReference>
<evidence type="ECO:0000259" key="9">
    <source>
        <dbReference type="PROSITE" id="PS50158"/>
    </source>
</evidence>
<evidence type="ECO:0000256" key="2">
    <source>
        <dbReference type="ARBA" id="ARBA00022723"/>
    </source>
</evidence>
<keyword evidence="3 6" id="KW-0863">Zinc-finger</keyword>
<dbReference type="InterPro" id="IPR036875">
    <property type="entry name" value="Znf_CCHC_sf"/>
</dbReference>
<dbReference type="GO" id="GO:0003676">
    <property type="term" value="F:nucleic acid binding"/>
    <property type="evidence" value="ECO:0007669"/>
    <property type="project" value="InterPro"/>
</dbReference>
<dbReference type="PROSITE" id="PS51282">
    <property type="entry name" value="DWNN"/>
    <property type="match status" value="1"/>
</dbReference>
<gene>
    <name evidence="11" type="ORF">BDK51DRAFT_26757</name>
</gene>
<evidence type="ECO:0000256" key="4">
    <source>
        <dbReference type="ARBA" id="ARBA00022833"/>
    </source>
</evidence>
<feature type="region of interest" description="Disordered" evidence="7">
    <location>
        <begin position="1"/>
        <end position="61"/>
    </location>
</feature>
<dbReference type="PROSITE" id="PS50158">
    <property type="entry name" value="ZF_CCHC"/>
    <property type="match status" value="1"/>
</dbReference>
<dbReference type="PANTHER" id="PTHR15439">
    <property type="entry name" value="RETINOBLASTOMA-BINDING PROTEIN 6"/>
    <property type="match status" value="1"/>
</dbReference>
<evidence type="ECO:0000256" key="6">
    <source>
        <dbReference type="PROSITE-ProRule" id="PRU00047"/>
    </source>
</evidence>
<evidence type="ECO:0000256" key="7">
    <source>
        <dbReference type="SAM" id="MobiDB-lite"/>
    </source>
</evidence>
<feature type="region of interest" description="Disordered" evidence="7">
    <location>
        <begin position="445"/>
        <end position="578"/>
    </location>
</feature>
<feature type="domain" description="DWNN" evidence="10">
    <location>
        <begin position="1"/>
        <end position="20"/>
    </location>
</feature>
<feature type="compositionally biased region" description="Pro residues" evidence="7">
    <location>
        <begin position="567"/>
        <end position="578"/>
    </location>
</feature>
<dbReference type="Proteomes" id="UP000269721">
    <property type="component" value="Unassembled WGS sequence"/>
</dbReference>
<dbReference type="SUPFAM" id="SSF57850">
    <property type="entry name" value="RING/U-box"/>
    <property type="match status" value="1"/>
</dbReference>
<dbReference type="GO" id="GO:0006397">
    <property type="term" value="P:mRNA processing"/>
    <property type="evidence" value="ECO:0007669"/>
    <property type="project" value="InterPro"/>
</dbReference>
<dbReference type="InterPro" id="IPR025829">
    <property type="entry name" value="Zn_knuckle_CX2CX3GHX4C"/>
</dbReference>
<dbReference type="CDD" id="cd16620">
    <property type="entry name" value="vRING-HC-C4C4_RBBP6"/>
    <property type="match status" value="1"/>
</dbReference>
<feature type="domain" description="CCHC-type" evidence="9">
    <location>
        <begin position="171"/>
        <end position="185"/>
    </location>
</feature>
<keyword evidence="4" id="KW-0862">Zinc</keyword>
<organism evidence="11 12">
    <name type="scientific">Blyttiomyces helicus</name>
    <dbReference type="NCBI Taxonomy" id="388810"/>
    <lineage>
        <taxon>Eukaryota</taxon>
        <taxon>Fungi</taxon>
        <taxon>Fungi incertae sedis</taxon>
        <taxon>Chytridiomycota</taxon>
        <taxon>Chytridiomycota incertae sedis</taxon>
        <taxon>Chytridiomycetes</taxon>
        <taxon>Chytridiomycetes incertae sedis</taxon>
        <taxon>Blyttiomyces</taxon>
    </lineage>
</organism>
<dbReference type="InterPro" id="IPR014891">
    <property type="entry name" value="DWNN_domain"/>
</dbReference>
<dbReference type="InterPro" id="IPR013083">
    <property type="entry name" value="Znf_RING/FYVE/PHD"/>
</dbReference>
<dbReference type="Pfam" id="PF13696">
    <property type="entry name" value="zf-CCHC_2"/>
    <property type="match status" value="1"/>
</dbReference>
<feature type="region of interest" description="Disordered" evidence="7">
    <location>
        <begin position="120"/>
        <end position="162"/>
    </location>
</feature>
<feature type="domain" description="RING-type" evidence="8">
    <location>
        <begin position="268"/>
        <end position="313"/>
    </location>
</feature>
<protein>
    <recommendedName>
        <fullName evidence="13">CCHC-type domain-containing protein</fullName>
    </recommendedName>
</protein>
<keyword evidence="5" id="KW-0539">Nucleus</keyword>
<evidence type="ECO:0000259" key="8">
    <source>
        <dbReference type="PROSITE" id="PS50089"/>
    </source>
</evidence>
<dbReference type="PANTHER" id="PTHR15439:SF0">
    <property type="entry name" value="CELL DIVISION CYCLE AND APOPTOSIS REGULATOR PROTEIN 1-RELATED"/>
    <property type="match status" value="1"/>
</dbReference>
<dbReference type="PROSITE" id="PS50089">
    <property type="entry name" value="ZF_RING_2"/>
    <property type="match status" value="1"/>
</dbReference>